<feature type="transmembrane region" description="Helical" evidence="1">
    <location>
        <begin position="5"/>
        <end position="22"/>
    </location>
</feature>
<sequence>MRKILLILGIVLIVFGIFMYFFKTNNPVASKIGISNLPVVVAKEDLKQGTVITNEKIAVIRMPKEYIVSGAFQNPNGVVGQVINTDVYAGEQIIDKMIEKKRMDYNKRLVGIKITLDTAVGGDIQPNDKIDLYFKSKTSSDTSPILVASNLTVVSVRDGNGNIINPKGNTLQSVSNAIPAYIVFETDIDIANKIYEMKDNGYFYILKYIR</sequence>
<gene>
    <name evidence="3" type="primary">cpaB</name>
    <name evidence="3" type="ORF">HKI81_03890</name>
</gene>
<evidence type="ECO:0000313" key="4">
    <source>
        <dbReference type="Proteomes" id="UP000529861"/>
    </source>
</evidence>
<dbReference type="AlphaFoldDB" id="A0A7Y2L5Z3"/>
<dbReference type="SUPFAM" id="SSF51269">
    <property type="entry name" value="AFP III-like domain"/>
    <property type="match status" value="1"/>
</dbReference>
<dbReference type="CDD" id="cd11614">
    <property type="entry name" value="SAF_CpaB_FlgA_like"/>
    <property type="match status" value="1"/>
</dbReference>
<evidence type="ECO:0000256" key="1">
    <source>
        <dbReference type="SAM" id="Phobius"/>
    </source>
</evidence>
<dbReference type="Proteomes" id="UP000529861">
    <property type="component" value="Unassembled WGS sequence"/>
</dbReference>
<comment type="caution">
    <text evidence="3">The sequence shown here is derived from an EMBL/GenBank/DDBJ whole genome shotgun (WGS) entry which is preliminary data.</text>
</comment>
<accession>A0A7Y2L5Z3</accession>
<dbReference type="RefSeq" id="WP_170270578.1">
    <property type="nucleotide sequence ID" value="NZ_JABEQB010000008.1"/>
</dbReference>
<keyword evidence="1" id="KW-0472">Membrane</keyword>
<evidence type="ECO:0000259" key="2">
    <source>
        <dbReference type="SMART" id="SM00858"/>
    </source>
</evidence>
<organism evidence="3 4">
    <name type="scientific">Caldanaerobacter subterraneus</name>
    <dbReference type="NCBI Taxonomy" id="911092"/>
    <lineage>
        <taxon>Bacteria</taxon>
        <taxon>Bacillati</taxon>
        <taxon>Bacillota</taxon>
        <taxon>Clostridia</taxon>
        <taxon>Thermoanaerobacterales</taxon>
        <taxon>Thermoanaerobacteraceae</taxon>
        <taxon>Caldanaerobacter</taxon>
    </lineage>
</organism>
<dbReference type="InterPro" id="IPR013974">
    <property type="entry name" value="SAF"/>
</dbReference>
<keyword evidence="1" id="KW-1133">Transmembrane helix</keyword>
<dbReference type="Pfam" id="PF08666">
    <property type="entry name" value="SAF"/>
    <property type="match status" value="1"/>
</dbReference>
<reference evidence="3 4" key="1">
    <citation type="submission" date="2020-04" db="EMBL/GenBank/DDBJ databases">
        <title>Draft genome sequence of Caldanaerobacter sunterraneus. strain 1523vc isolated from Griffin hot spring, Kamchatka, Russia.</title>
        <authorList>
            <person name="Toshchakov S.V."/>
            <person name="Podosokorskaya O.A."/>
            <person name="Kublanov I.V."/>
            <person name="Korzhenkov A."/>
            <person name="Patrushev M.V."/>
        </authorList>
    </citation>
    <scope>NUCLEOTIDE SEQUENCE [LARGE SCALE GENOMIC DNA]</scope>
    <source>
        <strain evidence="3 4">1523vc</strain>
    </source>
</reference>
<protein>
    <submittedName>
        <fullName evidence="3">Flp pilus assembly protein CpaB</fullName>
    </submittedName>
</protein>
<feature type="domain" description="SAF" evidence="2">
    <location>
        <begin position="37"/>
        <end position="99"/>
    </location>
</feature>
<dbReference type="InterPro" id="IPR036732">
    <property type="entry name" value="AFP_Neu5c_C_sf"/>
</dbReference>
<proteinExistence type="predicted"/>
<keyword evidence="1" id="KW-0812">Transmembrane</keyword>
<dbReference type="NCBIfam" id="TIGR03177">
    <property type="entry name" value="pilus_cpaB"/>
    <property type="match status" value="1"/>
</dbReference>
<dbReference type="Gene3D" id="3.90.1210.10">
    <property type="entry name" value="Antifreeze-like/N-acetylneuraminic acid synthase C-terminal domain"/>
    <property type="match status" value="1"/>
</dbReference>
<dbReference type="SMART" id="SM00858">
    <property type="entry name" value="SAF"/>
    <property type="match status" value="1"/>
</dbReference>
<evidence type="ECO:0000313" key="3">
    <source>
        <dbReference type="EMBL" id="NNG66379.1"/>
    </source>
</evidence>
<dbReference type="EMBL" id="JABEQB010000008">
    <property type="protein sequence ID" value="NNG66379.1"/>
    <property type="molecule type" value="Genomic_DNA"/>
</dbReference>
<dbReference type="InterPro" id="IPR017592">
    <property type="entry name" value="Pilus_assmbl_Flp-typ_CpaB"/>
</dbReference>
<name>A0A7Y2L5Z3_9THEO</name>